<evidence type="ECO:0000313" key="3">
    <source>
        <dbReference type="Proteomes" id="UP000776276"/>
    </source>
</evidence>
<keyword evidence="1" id="KW-0472">Membrane</keyword>
<dbReference type="EMBL" id="JAHKRT010000003">
    <property type="protein sequence ID" value="MBU3077496.1"/>
    <property type="molecule type" value="Genomic_DNA"/>
</dbReference>
<proteinExistence type="predicted"/>
<feature type="transmembrane region" description="Helical" evidence="1">
    <location>
        <begin position="153"/>
        <end position="178"/>
    </location>
</feature>
<evidence type="ECO:0000256" key="1">
    <source>
        <dbReference type="SAM" id="Phobius"/>
    </source>
</evidence>
<feature type="transmembrane region" description="Helical" evidence="1">
    <location>
        <begin position="12"/>
        <end position="36"/>
    </location>
</feature>
<keyword evidence="3" id="KW-1185">Reference proteome</keyword>
<sequence length="394" mass="42581">MTQRAIRGWFLVHKWTSLICTLFLLMLCLTGLPLIFHDELDTLAAPGGRDPALRIVPVGSSAEAPFLRPLDTMLAGALARRPVGEVPLFMAFDNERTLMTITTGPTPDAPAADMTLQSFDRASGRPVALASDDGVMHFLLQLHTDMFLGLPGMLFLGAMGLSFAAALVSGVILYAPFMRKLPFGTVRASRSRRIKWLDYHNLLGAVTLAWALVVGLTGVVNTLATPINQLWQRNELAAMTRAYAGREALPPSRYGSLDRAMAAARAAIPGYNPQFIAFPGGAFSSKHHYAVFFQGSTPLTQRMLTVALIDAERATVTAVAPMPWYGHALALSQPLHFGDYGGLPLKILWALLTAMTIAVLGSGIYLWISRSHGRASTAAQVREIETGAALVEVE</sequence>
<feature type="transmembrane region" description="Helical" evidence="1">
    <location>
        <begin position="347"/>
        <end position="368"/>
    </location>
</feature>
<dbReference type="PANTHER" id="PTHR34219">
    <property type="entry name" value="IRON-REGULATED INNER MEMBRANE PROTEIN-RELATED"/>
    <property type="match status" value="1"/>
</dbReference>
<name>A0ABS6BJ84_9SPHN</name>
<dbReference type="RefSeq" id="WP_216322044.1">
    <property type="nucleotide sequence ID" value="NZ_JAHKRT010000003.1"/>
</dbReference>
<dbReference type="Pfam" id="PF03929">
    <property type="entry name" value="PepSY_TM"/>
    <property type="match status" value="1"/>
</dbReference>
<accession>A0ABS6BJ84</accession>
<dbReference type="Proteomes" id="UP000776276">
    <property type="component" value="Unassembled WGS sequence"/>
</dbReference>
<reference evidence="2 3" key="1">
    <citation type="submission" date="2021-06" db="EMBL/GenBank/DDBJ databases">
        <title>Sphingomonas sp. XMGL2, whole genome shotgun sequencing project.</title>
        <authorList>
            <person name="Zhao G."/>
            <person name="Shen L."/>
        </authorList>
    </citation>
    <scope>NUCLEOTIDE SEQUENCE [LARGE SCALE GENOMIC DNA]</scope>
    <source>
        <strain evidence="2 3">XMGL2</strain>
    </source>
</reference>
<comment type="caution">
    <text evidence="2">The sequence shown here is derived from an EMBL/GenBank/DDBJ whole genome shotgun (WGS) entry which is preliminary data.</text>
</comment>
<gene>
    <name evidence="2" type="ORF">KOF26_06410</name>
</gene>
<protein>
    <submittedName>
        <fullName evidence="2">PepSY domain-containing protein</fullName>
    </submittedName>
</protein>
<evidence type="ECO:0000313" key="2">
    <source>
        <dbReference type="EMBL" id="MBU3077496.1"/>
    </source>
</evidence>
<keyword evidence="1" id="KW-1133">Transmembrane helix</keyword>
<feature type="transmembrane region" description="Helical" evidence="1">
    <location>
        <begin position="199"/>
        <end position="220"/>
    </location>
</feature>
<dbReference type="PANTHER" id="PTHR34219:SF3">
    <property type="entry name" value="BLL7967 PROTEIN"/>
    <property type="match status" value="1"/>
</dbReference>
<dbReference type="InterPro" id="IPR005625">
    <property type="entry name" value="PepSY-ass_TM"/>
</dbReference>
<organism evidence="2 3">
    <name type="scientific">Sphingomonas quercus</name>
    <dbReference type="NCBI Taxonomy" id="2842451"/>
    <lineage>
        <taxon>Bacteria</taxon>
        <taxon>Pseudomonadati</taxon>
        <taxon>Pseudomonadota</taxon>
        <taxon>Alphaproteobacteria</taxon>
        <taxon>Sphingomonadales</taxon>
        <taxon>Sphingomonadaceae</taxon>
        <taxon>Sphingomonas</taxon>
    </lineage>
</organism>
<keyword evidence="1" id="KW-0812">Transmembrane</keyword>